<organism evidence="2 3">
    <name type="scientific">Stephania yunnanensis</name>
    <dbReference type="NCBI Taxonomy" id="152371"/>
    <lineage>
        <taxon>Eukaryota</taxon>
        <taxon>Viridiplantae</taxon>
        <taxon>Streptophyta</taxon>
        <taxon>Embryophyta</taxon>
        <taxon>Tracheophyta</taxon>
        <taxon>Spermatophyta</taxon>
        <taxon>Magnoliopsida</taxon>
        <taxon>Ranunculales</taxon>
        <taxon>Menispermaceae</taxon>
        <taxon>Menispermoideae</taxon>
        <taxon>Cissampelideae</taxon>
        <taxon>Stephania</taxon>
    </lineage>
</organism>
<sequence>MESTTDSGVDVADGRGRLCWTSGNLRRIRTTARIRDWRVSDQHLWDRGSDGCGGSSSNEYGDSGTNPGPGRIRSASPAAAGWCSGSDWVEQWWNDGVGVIRAAATADQEVVRLWGERPVTRSTRWRTDEPAGHAPGRTMEVARKASERRAI</sequence>
<feature type="region of interest" description="Disordered" evidence="1">
    <location>
        <begin position="124"/>
        <end position="151"/>
    </location>
</feature>
<dbReference type="EMBL" id="JBBNAF010000001">
    <property type="protein sequence ID" value="KAK9170103.1"/>
    <property type="molecule type" value="Genomic_DNA"/>
</dbReference>
<feature type="region of interest" description="Disordered" evidence="1">
    <location>
        <begin position="45"/>
        <end position="79"/>
    </location>
</feature>
<evidence type="ECO:0000313" key="2">
    <source>
        <dbReference type="EMBL" id="KAK9170103.1"/>
    </source>
</evidence>
<evidence type="ECO:0000256" key="1">
    <source>
        <dbReference type="SAM" id="MobiDB-lite"/>
    </source>
</evidence>
<name>A0AAP0LG92_9MAGN</name>
<evidence type="ECO:0000313" key="3">
    <source>
        <dbReference type="Proteomes" id="UP001420932"/>
    </source>
</evidence>
<gene>
    <name evidence="2" type="ORF">Syun_002243</name>
</gene>
<feature type="compositionally biased region" description="Basic and acidic residues" evidence="1">
    <location>
        <begin position="140"/>
        <end position="151"/>
    </location>
</feature>
<comment type="caution">
    <text evidence="2">The sequence shown here is derived from an EMBL/GenBank/DDBJ whole genome shotgun (WGS) entry which is preliminary data.</text>
</comment>
<dbReference type="AlphaFoldDB" id="A0AAP0LG92"/>
<keyword evidence="3" id="KW-1185">Reference proteome</keyword>
<reference evidence="2 3" key="1">
    <citation type="submission" date="2024-01" db="EMBL/GenBank/DDBJ databases">
        <title>Genome assemblies of Stephania.</title>
        <authorList>
            <person name="Yang L."/>
        </authorList>
    </citation>
    <scope>NUCLEOTIDE SEQUENCE [LARGE SCALE GENOMIC DNA]</scope>
    <source>
        <strain evidence="2">YNDBR</strain>
        <tissue evidence="2">Leaf</tissue>
    </source>
</reference>
<protein>
    <submittedName>
        <fullName evidence="2">Uncharacterized protein</fullName>
    </submittedName>
</protein>
<dbReference type="Proteomes" id="UP001420932">
    <property type="component" value="Unassembled WGS sequence"/>
</dbReference>
<proteinExistence type="predicted"/>
<accession>A0AAP0LG92</accession>